<evidence type="ECO:0000256" key="4">
    <source>
        <dbReference type="ARBA" id="ARBA00022701"/>
    </source>
</evidence>
<dbReference type="Pfam" id="PF17681">
    <property type="entry name" value="GCP_N_terminal"/>
    <property type="match status" value="1"/>
</dbReference>
<dbReference type="EMBL" id="JADGJH010000280">
    <property type="protein sequence ID" value="KAJ3131753.1"/>
    <property type="molecule type" value="Genomic_DNA"/>
</dbReference>
<feature type="compositionally biased region" description="Polar residues" evidence="7">
    <location>
        <begin position="79"/>
        <end position="89"/>
    </location>
</feature>
<name>A0AAD5T5H9_9FUNG</name>
<evidence type="ECO:0000256" key="3">
    <source>
        <dbReference type="ARBA" id="ARBA00022490"/>
    </source>
</evidence>
<dbReference type="GO" id="GO:0043015">
    <property type="term" value="F:gamma-tubulin binding"/>
    <property type="evidence" value="ECO:0007669"/>
    <property type="project" value="InterPro"/>
</dbReference>
<evidence type="ECO:0000256" key="5">
    <source>
        <dbReference type="ARBA" id="ARBA00023212"/>
    </source>
</evidence>
<evidence type="ECO:0000256" key="7">
    <source>
        <dbReference type="SAM" id="MobiDB-lite"/>
    </source>
</evidence>
<dbReference type="Pfam" id="PF04130">
    <property type="entry name" value="GCP_C_terminal"/>
    <property type="match status" value="1"/>
</dbReference>
<evidence type="ECO:0000259" key="9">
    <source>
        <dbReference type="Pfam" id="PF17681"/>
    </source>
</evidence>
<evidence type="ECO:0000259" key="8">
    <source>
        <dbReference type="Pfam" id="PF04130"/>
    </source>
</evidence>
<evidence type="ECO:0000256" key="6">
    <source>
        <dbReference type="RuleBase" id="RU363050"/>
    </source>
</evidence>
<keyword evidence="5 6" id="KW-0206">Cytoskeleton</keyword>
<reference evidence="10" key="1">
    <citation type="submission" date="2020-05" db="EMBL/GenBank/DDBJ databases">
        <title>Phylogenomic resolution of chytrid fungi.</title>
        <authorList>
            <person name="Stajich J.E."/>
            <person name="Amses K."/>
            <person name="Simmons R."/>
            <person name="Seto K."/>
            <person name="Myers J."/>
            <person name="Bonds A."/>
            <person name="Quandt C.A."/>
            <person name="Barry K."/>
            <person name="Liu P."/>
            <person name="Grigoriev I."/>
            <person name="Longcore J.E."/>
            <person name="James T.Y."/>
        </authorList>
    </citation>
    <scope>NUCLEOTIDE SEQUENCE</scope>
    <source>
        <strain evidence="10">JEL0513</strain>
    </source>
</reference>
<dbReference type="GO" id="GO:0000930">
    <property type="term" value="C:gamma-tubulin complex"/>
    <property type="evidence" value="ECO:0007669"/>
    <property type="project" value="TreeGrafter"/>
</dbReference>
<dbReference type="GO" id="GO:0007020">
    <property type="term" value="P:microtubule nucleation"/>
    <property type="evidence" value="ECO:0007669"/>
    <property type="project" value="InterPro"/>
</dbReference>
<dbReference type="GO" id="GO:0000278">
    <property type="term" value="P:mitotic cell cycle"/>
    <property type="evidence" value="ECO:0007669"/>
    <property type="project" value="TreeGrafter"/>
</dbReference>
<accession>A0AAD5T5H9</accession>
<dbReference type="GO" id="GO:0005874">
    <property type="term" value="C:microtubule"/>
    <property type="evidence" value="ECO:0007669"/>
    <property type="project" value="UniProtKB-KW"/>
</dbReference>
<dbReference type="InterPro" id="IPR040457">
    <property type="entry name" value="GCP_C"/>
</dbReference>
<keyword evidence="3 6" id="KW-0963">Cytoplasm</keyword>
<dbReference type="Gene3D" id="1.20.120.1900">
    <property type="entry name" value="Gamma-tubulin complex, C-terminal domain"/>
    <property type="match status" value="1"/>
</dbReference>
<organism evidence="10 11">
    <name type="scientific">Physocladia obscura</name>
    <dbReference type="NCBI Taxonomy" id="109957"/>
    <lineage>
        <taxon>Eukaryota</taxon>
        <taxon>Fungi</taxon>
        <taxon>Fungi incertae sedis</taxon>
        <taxon>Chytridiomycota</taxon>
        <taxon>Chytridiomycota incertae sedis</taxon>
        <taxon>Chytridiomycetes</taxon>
        <taxon>Chytridiales</taxon>
        <taxon>Chytriomycetaceae</taxon>
        <taxon>Physocladia</taxon>
    </lineage>
</organism>
<dbReference type="GO" id="GO:0051225">
    <property type="term" value="P:spindle assembly"/>
    <property type="evidence" value="ECO:0007669"/>
    <property type="project" value="TreeGrafter"/>
</dbReference>
<evidence type="ECO:0000256" key="2">
    <source>
        <dbReference type="ARBA" id="ARBA00010337"/>
    </source>
</evidence>
<dbReference type="GO" id="GO:0031122">
    <property type="term" value="P:cytoplasmic microtubule organization"/>
    <property type="evidence" value="ECO:0007669"/>
    <property type="project" value="TreeGrafter"/>
</dbReference>
<keyword evidence="4 6" id="KW-0493">Microtubule</keyword>
<feature type="compositionally biased region" description="Low complexity" evidence="7">
    <location>
        <begin position="65"/>
        <end position="78"/>
    </location>
</feature>
<feature type="domain" description="Gamma tubulin complex component protein N-terminal" evidence="9">
    <location>
        <begin position="88"/>
        <end position="324"/>
    </location>
</feature>
<dbReference type="InterPro" id="IPR007259">
    <property type="entry name" value="GCP"/>
</dbReference>
<sequence length="691" mass="76664">MQHQVLLQLRGFPGDGGELTEIPGMHSSELEQMERLQRIGIAAAAIAKCCTKLLLQNQPSLANKQQQPQAHSPASPRQTSLPSLTTTNAHNDDAITRSIVNSAQQLLTEYFAQLIAIESDAVAGLFSLARTNLLLEPYKHVFPHLRDFLADLDTKQLHGIAVVDALYKLCNHTGNVNVRAMWMRLLKAANVVFGRVLINWIVYARLPSGGVGFFIQALNSSSSFERQSRWNTQFTLVSSNIPSFIPTQLAEDILFVGKAVDAIKKSDSKHSLVSKDSIIDKLLETTISELSILNNSPEFRVLEFSVAIKRVKKVVAGLLWEVVVIEENLLQHLKVCRDYYLLGRGEFWITFIEECDRLTRAAAARLAVVTEQDLSQLAASVSQSLGSSGDTFTTENSTFRNLRFKKVKTPSSSTSLYATALIGTPVRIEYNVRWPLDLILTDRDLDKYNEIMAFLIYLKRTQLRLQRLWMNCGLGVATGARKGSNSEGAKGNNTSKKNFIAKIWNIRAVMMFFVDSLWAYVQMDVLASEYHKLQFTITAPASELLEHVASSTVSPTHSGDFDSIQRAHTEFLDASLRGCFCETDDSGGGSGMKKFVGSTLKNCLVTCEGFTGFVERTINSGGMSDGGWNGAVEEARKLKEEFDRHSSFLFRIFAGVQETGVAASSGVNAKKAYHLEALLLRLDHNHYFSKA</sequence>
<dbReference type="GO" id="GO:0051321">
    <property type="term" value="P:meiotic cell cycle"/>
    <property type="evidence" value="ECO:0007669"/>
    <property type="project" value="TreeGrafter"/>
</dbReference>
<proteinExistence type="inferred from homology"/>
<feature type="region of interest" description="Disordered" evidence="7">
    <location>
        <begin position="61"/>
        <end position="89"/>
    </location>
</feature>
<evidence type="ECO:0000256" key="1">
    <source>
        <dbReference type="ARBA" id="ARBA00004267"/>
    </source>
</evidence>
<dbReference type="Proteomes" id="UP001211907">
    <property type="component" value="Unassembled WGS sequence"/>
</dbReference>
<dbReference type="GO" id="GO:0051011">
    <property type="term" value="F:microtubule minus-end binding"/>
    <property type="evidence" value="ECO:0007669"/>
    <property type="project" value="TreeGrafter"/>
</dbReference>
<gene>
    <name evidence="10" type="primary">TUBGCP4</name>
    <name evidence="10" type="ORF">HK100_006039</name>
</gene>
<keyword evidence="11" id="KW-1185">Reference proteome</keyword>
<dbReference type="PANTHER" id="PTHR19302:SF27">
    <property type="entry name" value="GAMMA-TUBULIN COMPLEX COMPONENT 4"/>
    <property type="match status" value="1"/>
</dbReference>
<evidence type="ECO:0000313" key="11">
    <source>
        <dbReference type="Proteomes" id="UP001211907"/>
    </source>
</evidence>
<comment type="similarity">
    <text evidence="2 6">Belongs to the TUBGCP family.</text>
</comment>
<comment type="caution">
    <text evidence="10">The sequence shown here is derived from an EMBL/GenBank/DDBJ whole genome shotgun (WGS) entry which is preliminary data.</text>
</comment>
<dbReference type="AlphaFoldDB" id="A0AAD5T5H9"/>
<feature type="domain" description="Gamma tubulin complex component C-terminal" evidence="8">
    <location>
        <begin position="329"/>
        <end position="688"/>
    </location>
</feature>
<evidence type="ECO:0000313" key="10">
    <source>
        <dbReference type="EMBL" id="KAJ3131753.1"/>
    </source>
</evidence>
<dbReference type="GO" id="GO:0005816">
    <property type="term" value="C:spindle pole body"/>
    <property type="evidence" value="ECO:0007669"/>
    <property type="project" value="UniProtKB-ARBA"/>
</dbReference>
<comment type="subcellular location">
    <subcellularLocation>
        <location evidence="1 6">Cytoplasm</location>
        <location evidence="1 6">Cytoskeleton</location>
        <location evidence="1 6">Microtubule organizing center</location>
    </subcellularLocation>
</comment>
<dbReference type="InterPro" id="IPR041470">
    <property type="entry name" value="GCP_N"/>
</dbReference>
<dbReference type="GO" id="GO:0000922">
    <property type="term" value="C:spindle pole"/>
    <property type="evidence" value="ECO:0007669"/>
    <property type="project" value="InterPro"/>
</dbReference>
<dbReference type="PANTHER" id="PTHR19302">
    <property type="entry name" value="GAMMA TUBULIN COMPLEX PROTEIN"/>
    <property type="match status" value="1"/>
</dbReference>
<dbReference type="InterPro" id="IPR042241">
    <property type="entry name" value="GCP_C_sf"/>
</dbReference>
<protein>
    <recommendedName>
        <fullName evidence="6">Spindle pole body component</fullName>
    </recommendedName>
</protein>